<proteinExistence type="predicted"/>
<feature type="transmembrane region" description="Helical" evidence="5">
    <location>
        <begin position="91"/>
        <end position="109"/>
    </location>
</feature>
<keyword evidence="3 5" id="KW-1133">Transmembrane helix</keyword>
<feature type="domain" description="Peptidase S54 rhomboid" evidence="6">
    <location>
        <begin position="51"/>
        <end position="232"/>
    </location>
</feature>
<feature type="transmembrane region" description="Helical" evidence="5">
    <location>
        <begin position="219"/>
        <end position="237"/>
    </location>
</feature>
<evidence type="ECO:0000313" key="7">
    <source>
        <dbReference type="EMBL" id="SFC01633.1"/>
    </source>
</evidence>
<dbReference type="OrthoDB" id="9807874at2"/>
<reference evidence="7 8" key="1">
    <citation type="submission" date="2016-10" db="EMBL/GenBank/DDBJ databases">
        <authorList>
            <person name="de Groot N.N."/>
        </authorList>
    </citation>
    <scope>NUCLEOTIDE SEQUENCE [LARGE SCALE GENOMIC DNA]</scope>
    <source>
        <strain evidence="7 8">DSM 22900</strain>
    </source>
</reference>
<feature type="transmembrane region" description="Helical" evidence="5">
    <location>
        <begin position="165"/>
        <end position="188"/>
    </location>
</feature>
<protein>
    <submittedName>
        <fullName evidence="7">Rhomboid-like protein</fullName>
    </submittedName>
</protein>
<dbReference type="InterPro" id="IPR022764">
    <property type="entry name" value="Peptidase_S54_rhomboid_dom"/>
</dbReference>
<keyword evidence="4 5" id="KW-0472">Membrane</keyword>
<evidence type="ECO:0000256" key="1">
    <source>
        <dbReference type="ARBA" id="ARBA00004141"/>
    </source>
</evidence>
<comment type="subcellular location">
    <subcellularLocation>
        <location evidence="1">Membrane</location>
        <topology evidence="1">Multi-pass membrane protein</topology>
    </subcellularLocation>
</comment>
<keyword evidence="2 5" id="KW-0812">Transmembrane</keyword>
<dbReference type="SMART" id="SM01160">
    <property type="entry name" value="DUF1751"/>
    <property type="match status" value="1"/>
</dbReference>
<feature type="transmembrane region" description="Helical" evidence="5">
    <location>
        <begin position="18"/>
        <end position="36"/>
    </location>
</feature>
<dbReference type="GO" id="GO:0004252">
    <property type="term" value="F:serine-type endopeptidase activity"/>
    <property type="evidence" value="ECO:0007669"/>
    <property type="project" value="InterPro"/>
</dbReference>
<evidence type="ECO:0000256" key="4">
    <source>
        <dbReference type="ARBA" id="ARBA00023136"/>
    </source>
</evidence>
<dbReference type="SUPFAM" id="SSF144091">
    <property type="entry name" value="Rhomboid-like"/>
    <property type="match status" value="1"/>
</dbReference>
<dbReference type="PANTHER" id="PTHR43066:SF11">
    <property type="entry name" value="PEPTIDASE S54 RHOMBOID DOMAIN-CONTAINING PROTEIN"/>
    <property type="match status" value="1"/>
</dbReference>
<evidence type="ECO:0000256" key="3">
    <source>
        <dbReference type="ARBA" id="ARBA00022989"/>
    </source>
</evidence>
<dbReference type="RefSeq" id="WP_090971897.1">
    <property type="nucleotide sequence ID" value="NZ_FOLL01000003.1"/>
</dbReference>
<evidence type="ECO:0000313" key="8">
    <source>
        <dbReference type="Proteomes" id="UP000199577"/>
    </source>
</evidence>
<name>A0A1I1FX60_9SPHI</name>
<dbReference type="EMBL" id="FOLL01000003">
    <property type="protein sequence ID" value="SFC01633.1"/>
    <property type="molecule type" value="Genomic_DNA"/>
</dbReference>
<evidence type="ECO:0000259" key="6">
    <source>
        <dbReference type="Pfam" id="PF01694"/>
    </source>
</evidence>
<dbReference type="Pfam" id="PF01694">
    <property type="entry name" value="Rhomboid"/>
    <property type="match status" value="1"/>
</dbReference>
<dbReference type="Proteomes" id="UP000199577">
    <property type="component" value="Unassembled WGS sequence"/>
</dbReference>
<gene>
    <name evidence="7" type="ORF">SAMN05421747_103101</name>
</gene>
<sequence>MYSNTSPFSGMPPVVKNLLIINIICFVGSALIFPGANRLFGVYYPDSPFFKVWQVITYMFMHGGFTHIFFNMFALFMFGPVLEQILGSKRFLNFYLITGLGALLLQFIVQGIEVYEITGTVAASQWLRFDMLAGVVKGNHPGLSQDDFRKLVSIYNTPMVGASGAIYGLLIAFGYLFPNTPLMLIFFPVPIKAKYFIPVMIVIELFLGVSRAGTSIAHFAHIGGALFGFLLIKLWGIRRPNYW</sequence>
<dbReference type="STRING" id="623281.SAMN05421747_103101"/>
<keyword evidence="8" id="KW-1185">Reference proteome</keyword>
<dbReference type="AlphaFoldDB" id="A0A1I1FX60"/>
<dbReference type="GO" id="GO:0016020">
    <property type="term" value="C:membrane"/>
    <property type="evidence" value="ECO:0007669"/>
    <property type="project" value="UniProtKB-SubCell"/>
</dbReference>
<dbReference type="Gene3D" id="1.20.1540.10">
    <property type="entry name" value="Rhomboid-like"/>
    <property type="match status" value="1"/>
</dbReference>
<evidence type="ECO:0000256" key="5">
    <source>
        <dbReference type="SAM" id="Phobius"/>
    </source>
</evidence>
<evidence type="ECO:0000256" key="2">
    <source>
        <dbReference type="ARBA" id="ARBA00022692"/>
    </source>
</evidence>
<accession>A0A1I1FX60</accession>
<dbReference type="PANTHER" id="PTHR43066">
    <property type="entry name" value="RHOMBOID-RELATED PROTEIN"/>
    <property type="match status" value="1"/>
</dbReference>
<organism evidence="7 8">
    <name type="scientific">Parapedobacter composti</name>
    <dbReference type="NCBI Taxonomy" id="623281"/>
    <lineage>
        <taxon>Bacteria</taxon>
        <taxon>Pseudomonadati</taxon>
        <taxon>Bacteroidota</taxon>
        <taxon>Sphingobacteriia</taxon>
        <taxon>Sphingobacteriales</taxon>
        <taxon>Sphingobacteriaceae</taxon>
        <taxon>Parapedobacter</taxon>
    </lineage>
</organism>
<dbReference type="InterPro" id="IPR035952">
    <property type="entry name" value="Rhomboid-like_sf"/>
</dbReference>
<feature type="transmembrane region" description="Helical" evidence="5">
    <location>
        <begin position="56"/>
        <end position="79"/>
    </location>
</feature>